<dbReference type="Proteomes" id="UP000266552">
    <property type="component" value="Chromosome"/>
</dbReference>
<keyword evidence="2" id="KW-1185">Reference proteome</keyword>
<organism evidence="1 2">
    <name type="scientific">Paenibacillus lautus</name>
    <name type="common">Bacillus lautus</name>
    <dbReference type="NCBI Taxonomy" id="1401"/>
    <lineage>
        <taxon>Bacteria</taxon>
        <taxon>Bacillati</taxon>
        <taxon>Bacillota</taxon>
        <taxon>Bacilli</taxon>
        <taxon>Bacillales</taxon>
        <taxon>Paenibacillaceae</taxon>
        <taxon>Paenibacillus</taxon>
    </lineage>
</organism>
<dbReference type="EMBL" id="CP032412">
    <property type="protein sequence ID" value="AYB46160.1"/>
    <property type="molecule type" value="Genomic_DNA"/>
</dbReference>
<evidence type="ECO:0000313" key="2">
    <source>
        <dbReference type="Proteomes" id="UP000266552"/>
    </source>
</evidence>
<protein>
    <submittedName>
        <fullName evidence="1">Uncharacterized protein</fullName>
    </submittedName>
</protein>
<reference evidence="1 2" key="1">
    <citation type="submission" date="2018-09" db="EMBL/GenBank/DDBJ databases">
        <title>Genome Sequence of Paenibacillus lautus Strain E7593-69, Azo Dye-Degrading Bacteria, Isolated from Commercial Tattoo Inks.</title>
        <authorList>
            <person name="Nho S.W."/>
            <person name="Kim S.-J."/>
            <person name="Kweon O."/>
            <person name="Cerniglia C.E."/>
        </authorList>
    </citation>
    <scope>NUCLEOTIDE SEQUENCE [LARGE SCALE GENOMIC DNA]</scope>
    <source>
        <strain evidence="1 2">E7593-69</strain>
    </source>
</reference>
<name>A0A385TNY4_PAELA</name>
<sequence>MLMKRKYVKVIIIASCCLLLIVGFGMIRKLIDHKQVEKQVEESTIKETTPPKTAIPDWAKEYDRRVRTEPAEMVVTEYGDFYYAPFPKQFPRDEIANRDIDEEVTKRTNQIVFRGYYYEKR</sequence>
<gene>
    <name evidence="1" type="ORF">D5F53_23955</name>
</gene>
<accession>A0A385TNY4</accession>
<evidence type="ECO:0000313" key="1">
    <source>
        <dbReference type="EMBL" id="AYB46160.1"/>
    </source>
</evidence>
<proteinExistence type="predicted"/>
<dbReference type="KEGG" id="plw:D5F53_23955"/>
<dbReference type="AlphaFoldDB" id="A0A385TNY4"/>